<dbReference type="EMBL" id="JAUIRO010000005">
    <property type="protein sequence ID" value="KAK0712430.1"/>
    <property type="molecule type" value="Genomic_DNA"/>
</dbReference>
<sequence>MLAVKEGKQPVLRQHAIPLDIVKSASPVVGSLVKLHCLSVVPRPLLDGHKLVVKDLKVGGFVKVYKQISRPSVISAAQVASRDFPSPIKRFSFKYLPPPTRKIHLGSSNLQLPKNRKESPKIRLHAPVYPSPRLLLFLPDHHSLRLFVRILFVRILFVRILFVRVLFSRPTCRPFLCLETIICQWQEPLLLPSRWPQISGLGRNKTAVAVLS</sequence>
<reference evidence="1" key="1">
    <citation type="submission" date="2023-06" db="EMBL/GenBank/DDBJ databases">
        <title>Genome-scale phylogeny and comparative genomics of the fungal order Sordariales.</title>
        <authorList>
            <consortium name="Lawrence Berkeley National Laboratory"/>
            <person name="Hensen N."/>
            <person name="Bonometti L."/>
            <person name="Westerberg I."/>
            <person name="Brannstrom I.O."/>
            <person name="Guillou S."/>
            <person name="Cros-Aarteil S."/>
            <person name="Calhoun S."/>
            <person name="Haridas S."/>
            <person name="Kuo A."/>
            <person name="Mondo S."/>
            <person name="Pangilinan J."/>
            <person name="Riley R."/>
            <person name="LaButti K."/>
            <person name="Andreopoulos B."/>
            <person name="Lipzen A."/>
            <person name="Chen C."/>
            <person name="Yanf M."/>
            <person name="Daum C."/>
            <person name="Ng V."/>
            <person name="Clum A."/>
            <person name="Steindorff A."/>
            <person name="Ohm R."/>
            <person name="Martin F."/>
            <person name="Silar P."/>
            <person name="Natvig D."/>
            <person name="Lalanne C."/>
            <person name="Gautier V."/>
            <person name="Ament-velasquez S.L."/>
            <person name="Kruys A."/>
            <person name="Hutchinson M.I."/>
            <person name="Powell A.J."/>
            <person name="Barry K."/>
            <person name="Miller A.N."/>
            <person name="Grigoriev I.V."/>
            <person name="Debuchy R."/>
            <person name="Gladieux P."/>
            <person name="Thoren M.H."/>
            <person name="Johannesson H."/>
        </authorList>
    </citation>
    <scope>NUCLEOTIDE SEQUENCE</scope>
    <source>
        <strain evidence="1">SMH2392-1A</strain>
    </source>
</reference>
<proteinExistence type="predicted"/>
<evidence type="ECO:0000313" key="2">
    <source>
        <dbReference type="Proteomes" id="UP001172101"/>
    </source>
</evidence>
<name>A0AA40DR40_9PEZI</name>
<accession>A0AA40DR40</accession>
<comment type="caution">
    <text evidence="1">The sequence shown here is derived from an EMBL/GenBank/DDBJ whole genome shotgun (WGS) entry which is preliminary data.</text>
</comment>
<keyword evidence="2" id="KW-1185">Reference proteome</keyword>
<organism evidence="1 2">
    <name type="scientific">Lasiosphaeria miniovina</name>
    <dbReference type="NCBI Taxonomy" id="1954250"/>
    <lineage>
        <taxon>Eukaryota</taxon>
        <taxon>Fungi</taxon>
        <taxon>Dikarya</taxon>
        <taxon>Ascomycota</taxon>
        <taxon>Pezizomycotina</taxon>
        <taxon>Sordariomycetes</taxon>
        <taxon>Sordariomycetidae</taxon>
        <taxon>Sordariales</taxon>
        <taxon>Lasiosphaeriaceae</taxon>
        <taxon>Lasiosphaeria</taxon>
    </lineage>
</organism>
<dbReference type="RefSeq" id="XP_060293753.1">
    <property type="nucleotide sequence ID" value="XM_060434461.1"/>
</dbReference>
<gene>
    <name evidence="1" type="ORF">B0T26DRAFT_337668</name>
</gene>
<dbReference type="Proteomes" id="UP001172101">
    <property type="component" value="Unassembled WGS sequence"/>
</dbReference>
<dbReference type="AlphaFoldDB" id="A0AA40DR40"/>
<protein>
    <submittedName>
        <fullName evidence="1">Uncharacterized protein</fullName>
    </submittedName>
</protein>
<dbReference type="GeneID" id="85317731"/>
<evidence type="ECO:0000313" key="1">
    <source>
        <dbReference type="EMBL" id="KAK0712430.1"/>
    </source>
</evidence>